<feature type="compositionally biased region" description="Basic and acidic residues" evidence="1">
    <location>
        <begin position="123"/>
        <end position="134"/>
    </location>
</feature>
<feature type="compositionally biased region" description="Polar residues" evidence="1">
    <location>
        <begin position="101"/>
        <end position="119"/>
    </location>
</feature>
<sequence length="811" mass="90512">MMSRNSSVAILADCTDLDNNPVTLMGLNGSSSMVSIENETILGDDTNISPNHVIGNISFQERVQSTNLAALFPRGNLDIKMKKRRSSESSPSTSHSENISNLQSNINDTKPDENVSNSFEECSENKKMENEEESTKPFNMHMYLKKKSVNISIDFNSVSDSIIGKSIEENATESADNVSNELVVQNHNDIANVCSENKEIEKKERSTEPFNEHLDLKEKSVNISIDSNSLSDPITETILEKNSTESAENVSTESVVVQNNNNGDENKTISNSSEIENGAIIDNEEYNNLTNIQTSNSLKAINTTAVEQDCSVGNSRSKKVKSISSCDNINEGSKESHPISFEINSSSKHISHVISDHNLRDRGINNKSLNFSKRSRSGDKDLADNLKNFAKKNKTSVDGNEDFTENISIISDTKPVTASRFKYHSTPISRRLSNKNRSKIKYNSNIKTEDGNIQQDSKMIQVSKSIFGPSTEITNATVVNKSIQFSKNSSPYNEKTENNIKRKSEIKNVEIMESIGESRSYHSKLVSTLEDNSSHYATRKSVKRVAFKSISSYENSFGYLNSSDDYASRNRKSVGFRNGISLIEDTVGENSEGDIHGANNSDLTIGGAMPGTVNDLKSDMSRNFIAEVPEIILTENEIECNETSKECSLLNKLFEMAGNKKSVRNVTTRQTKLSRGRSKLESRSNSMHREKWVSPKLVKFLNNKLMTDALDHIVNTERVVSTLCSAVSAVRNLQDVNDIDFALLPLKNILLKFRVCCNMIEYCTFISRFTPFEFQRKAVPLEGYFGSCKRGIKRKLTDPILTETEKMNVFS</sequence>
<dbReference type="OrthoDB" id="6630346at2759"/>
<feature type="compositionally biased region" description="Low complexity" evidence="1">
    <location>
        <begin position="88"/>
        <end position="100"/>
    </location>
</feature>
<evidence type="ECO:0000313" key="3">
    <source>
        <dbReference type="Proteomes" id="UP001152798"/>
    </source>
</evidence>
<evidence type="ECO:0000256" key="1">
    <source>
        <dbReference type="SAM" id="MobiDB-lite"/>
    </source>
</evidence>
<feature type="region of interest" description="Disordered" evidence="1">
    <location>
        <begin position="80"/>
        <end position="134"/>
    </location>
</feature>
<accession>A0A9P0H867</accession>
<protein>
    <submittedName>
        <fullName evidence="2">Uncharacterized protein</fullName>
    </submittedName>
</protein>
<feature type="region of interest" description="Disordered" evidence="1">
    <location>
        <begin position="665"/>
        <end position="685"/>
    </location>
</feature>
<keyword evidence="3" id="KW-1185">Reference proteome</keyword>
<reference evidence="2" key="1">
    <citation type="submission" date="2022-01" db="EMBL/GenBank/DDBJ databases">
        <authorList>
            <person name="King R."/>
        </authorList>
    </citation>
    <scope>NUCLEOTIDE SEQUENCE</scope>
</reference>
<evidence type="ECO:0000313" key="2">
    <source>
        <dbReference type="EMBL" id="CAH1397335.1"/>
    </source>
</evidence>
<gene>
    <name evidence="2" type="ORF">NEZAVI_LOCUS7180</name>
</gene>
<dbReference type="EMBL" id="OV725079">
    <property type="protein sequence ID" value="CAH1397335.1"/>
    <property type="molecule type" value="Genomic_DNA"/>
</dbReference>
<organism evidence="2 3">
    <name type="scientific">Nezara viridula</name>
    <name type="common">Southern green stink bug</name>
    <name type="synonym">Cimex viridulus</name>
    <dbReference type="NCBI Taxonomy" id="85310"/>
    <lineage>
        <taxon>Eukaryota</taxon>
        <taxon>Metazoa</taxon>
        <taxon>Ecdysozoa</taxon>
        <taxon>Arthropoda</taxon>
        <taxon>Hexapoda</taxon>
        <taxon>Insecta</taxon>
        <taxon>Pterygota</taxon>
        <taxon>Neoptera</taxon>
        <taxon>Paraneoptera</taxon>
        <taxon>Hemiptera</taxon>
        <taxon>Heteroptera</taxon>
        <taxon>Panheteroptera</taxon>
        <taxon>Pentatomomorpha</taxon>
        <taxon>Pentatomoidea</taxon>
        <taxon>Pentatomidae</taxon>
        <taxon>Pentatominae</taxon>
        <taxon>Nezara</taxon>
    </lineage>
</organism>
<dbReference type="AlphaFoldDB" id="A0A9P0H867"/>
<dbReference type="Proteomes" id="UP001152798">
    <property type="component" value="Chromosome 3"/>
</dbReference>
<proteinExistence type="predicted"/>
<name>A0A9P0H867_NEZVI</name>